<dbReference type="PANTHER" id="PTHR10177">
    <property type="entry name" value="CYCLINS"/>
    <property type="match status" value="1"/>
</dbReference>
<dbReference type="InterPro" id="IPR013763">
    <property type="entry name" value="Cyclin-like_dom"/>
</dbReference>
<dbReference type="InterPro" id="IPR004367">
    <property type="entry name" value="Cyclin_C-dom"/>
</dbReference>
<dbReference type="GO" id="GO:0051301">
    <property type="term" value="P:cell division"/>
    <property type="evidence" value="ECO:0007669"/>
    <property type="project" value="UniProtKB-KW"/>
</dbReference>
<dbReference type="InterPro" id="IPR006671">
    <property type="entry name" value="Cyclin_N"/>
</dbReference>
<evidence type="ECO:0000256" key="3">
    <source>
        <dbReference type="ARBA" id="ARBA00023306"/>
    </source>
</evidence>
<evidence type="ECO:0000259" key="6">
    <source>
        <dbReference type="SMART" id="SM00385"/>
    </source>
</evidence>
<dbReference type="Pfam" id="PF02984">
    <property type="entry name" value="Cyclin_C"/>
    <property type="match status" value="1"/>
</dbReference>
<dbReference type="GO" id="GO:0005634">
    <property type="term" value="C:nucleus"/>
    <property type="evidence" value="ECO:0007669"/>
    <property type="project" value="UniProtKB-ARBA"/>
</dbReference>
<dbReference type="SMART" id="SM01332">
    <property type="entry name" value="Cyclin_C"/>
    <property type="match status" value="1"/>
</dbReference>
<gene>
    <name evidence="8" type="ORF">CALMAC_LOCUS4549</name>
</gene>
<sequence length="453" mass="52123">MDAIRRENKENHEQASKNTMAANPSKRVGLNTRSTNAVNQAKQPLGDSNKLNVEVNVETKKNISEDECSKENRKNLVNPIVPVAQFEAFKVYEDDGYDERMARIEEKLKKKVKKSGLVQVYKGTAEDRFYTKTEVAELERKKREEEAAAKKSELLLTPISSPMSIEKTNDENVVETDDSVLWGRKSIKDMFFEVEEYREVIYKYLREHELKHRPKSGYMKKQPDVTSDMRTILVDWLVEVAEEYRLSTESLYLAVNFIDRFLSYMSVVRTKLQLVGTAAMFLASKYEEIYPPAIREFVYITDDTYTKRQVIRMEQLILKVLGFDLSVPTPLSFITAICSMNKINEKTTYLAMYLSELSLLNGDVYLEFLPSAIAASAIAIARHTLAEQDCWTSDLVESTGYELVHLRPCIEFLSGMFASAQKMPQHAIQDKYKSQRYLHVSSIRPLNEPIVFT</sequence>
<evidence type="ECO:0000256" key="5">
    <source>
        <dbReference type="SAM" id="MobiDB-lite"/>
    </source>
</evidence>
<dbReference type="InterPro" id="IPR048258">
    <property type="entry name" value="Cyclins_cyclin-box"/>
</dbReference>
<keyword evidence="2 4" id="KW-0195">Cyclin</keyword>
<reference evidence="8 9" key="1">
    <citation type="submission" date="2019-01" db="EMBL/GenBank/DDBJ databases">
        <authorList>
            <person name="Sayadi A."/>
        </authorList>
    </citation>
    <scope>NUCLEOTIDE SEQUENCE [LARGE SCALE GENOMIC DNA]</scope>
</reference>
<dbReference type="OrthoDB" id="5590282at2759"/>
<dbReference type="GO" id="GO:0044772">
    <property type="term" value="P:mitotic cell cycle phase transition"/>
    <property type="evidence" value="ECO:0007669"/>
    <property type="project" value="InterPro"/>
</dbReference>
<dbReference type="FunFam" id="1.10.472.10:FF:000001">
    <property type="entry name" value="G2/mitotic-specific cyclin"/>
    <property type="match status" value="1"/>
</dbReference>
<evidence type="ECO:0000313" key="8">
    <source>
        <dbReference type="EMBL" id="VEN40363.1"/>
    </source>
</evidence>
<keyword evidence="3" id="KW-0131">Cell cycle</keyword>
<dbReference type="AlphaFoldDB" id="A0A653BXS2"/>
<feature type="domain" description="Cyclin-like" evidence="6">
    <location>
        <begin position="332"/>
        <end position="415"/>
    </location>
</feature>
<dbReference type="PIRSF" id="PIRSF001771">
    <property type="entry name" value="Cyclin_A_B_D_E"/>
    <property type="match status" value="1"/>
</dbReference>
<evidence type="ECO:0000256" key="1">
    <source>
        <dbReference type="ARBA" id="ARBA00022618"/>
    </source>
</evidence>
<evidence type="ECO:0008006" key="10">
    <source>
        <dbReference type="Google" id="ProtNLM"/>
    </source>
</evidence>
<evidence type="ECO:0000256" key="2">
    <source>
        <dbReference type="ARBA" id="ARBA00023127"/>
    </source>
</evidence>
<dbReference type="Pfam" id="PF00134">
    <property type="entry name" value="Cyclin_N"/>
    <property type="match status" value="1"/>
</dbReference>
<evidence type="ECO:0000256" key="4">
    <source>
        <dbReference type="RuleBase" id="RU000383"/>
    </source>
</evidence>
<dbReference type="Proteomes" id="UP000410492">
    <property type="component" value="Unassembled WGS sequence"/>
</dbReference>
<dbReference type="InterPro" id="IPR036915">
    <property type="entry name" value="Cyclin-like_sf"/>
</dbReference>
<organism evidence="8 9">
    <name type="scientific">Callosobruchus maculatus</name>
    <name type="common">Southern cowpea weevil</name>
    <name type="synonym">Pulse bruchid</name>
    <dbReference type="NCBI Taxonomy" id="64391"/>
    <lineage>
        <taxon>Eukaryota</taxon>
        <taxon>Metazoa</taxon>
        <taxon>Ecdysozoa</taxon>
        <taxon>Arthropoda</taxon>
        <taxon>Hexapoda</taxon>
        <taxon>Insecta</taxon>
        <taxon>Pterygota</taxon>
        <taxon>Neoptera</taxon>
        <taxon>Endopterygota</taxon>
        <taxon>Coleoptera</taxon>
        <taxon>Polyphaga</taxon>
        <taxon>Cucujiformia</taxon>
        <taxon>Chrysomeloidea</taxon>
        <taxon>Chrysomelidae</taxon>
        <taxon>Bruchinae</taxon>
        <taxon>Bruchini</taxon>
        <taxon>Callosobruchus</taxon>
    </lineage>
</organism>
<feature type="compositionally biased region" description="Basic and acidic residues" evidence="5">
    <location>
        <begin position="1"/>
        <end position="15"/>
    </location>
</feature>
<dbReference type="InterPro" id="IPR046965">
    <property type="entry name" value="Cyclin_A/B-like"/>
</dbReference>
<dbReference type="SUPFAM" id="SSF47954">
    <property type="entry name" value="Cyclin-like"/>
    <property type="match status" value="2"/>
</dbReference>
<feature type="domain" description="Cyclin-like" evidence="6">
    <location>
        <begin position="235"/>
        <end position="319"/>
    </location>
</feature>
<keyword evidence="9" id="KW-1185">Reference proteome</keyword>
<comment type="similarity">
    <text evidence="4">Belongs to the cyclin family.</text>
</comment>
<dbReference type="InterPro" id="IPR039361">
    <property type="entry name" value="Cyclin"/>
</dbReference>
<dbReference type="Gene3D" id="1.10.472.10">
    <property type="entry name" value="Cyclin-like"/>
    <property type="match status" value="2"/>
</dbReference>
<evidence type="ECO:0000313" key="9">
    <source>
        <dbReference type="Proteomes" id="UP000410492"/>
    </source>
</evidence>
<keyword evidence="1" id="KW-0132">Cell division</keyword>
<protein>
    <recommendedName>
        <fullName evidence="10">Cyclin N-terminal domain-containing protein</fullName>
    </recommendedName>
</protein>
<accession>A0A653BXS2</accession>
<proteinExistence type="inferred from homology"/>
<dbReference type="CDD" id="cd20504">
    <property type="entry name" value="CYCLIN_CCNA_rpt1"/>
    <property type="match status" value="1"/>
</dbReference>
<dbReference type="SMART" id="SM00385">
    <property type="entry name" value="CYCLIN"/>
    <property type="match status" value="2"/>
</dbReference>
<feature type="region of interest" description="Disordered" evidence="5">
    <location>
        <begin position="1"/>
        <end position="31"/>
    </location>
</feature>
<feature type="domain" description="Cyclin C-terminal" evidence="7">
    <location>
        <begin position="328"/>
        <end position="446"/>
    </location>
</feature>
<dbReference type="PROSITE" id="PS00292">
    <property type="entry name" value="CYCLINS"/>
    <property type="match status" value="1"/>
</dbReference>
<evidence type="ECO:0000259" key="7">
    <source>
        <dbReference type="SMART" id="SM01332"/>
    </source>
</evidence>
<dbReference type="GO" id="GO:0016538">
    <property type="term" value="F:cyclin-dependent protein serine/threonine kinase regulator activity"/>
    <property type="evidence" value="ECO:0007669"/>
    <property type="project" value="InterPro"/>
</dbReference>
<dbReference type="EMBL" id="CAACVG010006526">
    <property type="protein sequence ID" value="VEN40363.1"/>
    <property type="molecule type" value="Genomic_DNA"/>
</dbReference>
<name>A0A653BXS2_CALMS</name>